<keyword evidence="5" id="KW-0119">Carbohydrate metabolism</keyword>
<evidence type="ECO:0000256" key="2">
    <source>
        <dbReference type="ARBA" id="ARBA00006171"/>
    </source>
</evidence>
<reference evidence="6 7" key="1">
    <citation type="submission" date="2019-12" db="EMBL/GenBank/DDBJ databases">
        <title>Whole genome sequences of Lactococcus raffinolactis strains isolated from sewage.</title>
        <authorList>
            <person name="Ybazeta G."/>
            <person name="Ross M."/>
            <person name="Brabant-Kirwan D."/>
            <person name="Saleh M."/>
            <person name="Dillon J.A."/>
            <person name="Splinter K."/>
            <person name="Nokhbeh R."/>
        </authorList>
    </citation>
    <scope>NUCLEOTIDE SEQUENCE [LARGE SCALE GENOMIC DNA]</scope>
    <source>
        <strain evidence="6 7">Lr_19_5</strain>
    </source>
</reference>
<dbReference type="Pfam" id="PF13419">
    <property type="entry name" value="HAD_2"/>
    <property type="match status" value="1"/>
</dbReference>
<dbReference type="InterPro" id="IPR051600">
    <property type="entry name" value="Beta-PGM-like"/>
</dbReference>
<evidence type="ECO:0000256" key="5">
    <source>
        <dbReference type="ARBA" id="ARBA00023277"/>
    </source>
</evidence>
<proteinExistence type="inferred from homology"/>
<dbReference type="AlphaFoldDB" id="A0A6H0UCU9"/>
<dbReference type="Gene3D" id="1.10.150.240">
    <property type="entry name" value="Putative phosphatase, domain 2"/>
    <property type="match status" value="1"/>
</dbReference>
<protein>
    <submittedName>
        <fullName evidence="6">HAD-IA family hydrolase</fullName>
    </submittedName>
</protein>
<dbReference type="Proteomes" id="UP000501945">
    <property type="component" value="Chromosome"/>
</dbReference>
<dbReference type="InterPro" id="IPR023198">
    <property type="entry name" value="PGP-like_dom2"/>
</dbReference>
<dbReference type="SUPFAM" id="SSF56784">
    <property type="entry name" value="HAD-like"/>
    <property type="match status" value="1"/>
</dbReference>
<evidence type="ECO:0000313" key="7">
    <source>
        <dbReference type="Proteomes" id="UP000501945"/>
    </source>
</evidence>
<dbReference type="EMBL" id="CP047616">
    <property type="protein sequence ID" value="QIW54020.1"/>
    <property type="molecule type" value="Genomic_DNA"/>
</dbReference>
<dbReference type="InterPro" id="IPR006439">
    <property type="entry name" value="HAD-SF_hydro_IA"/>
</dbReference>
<accession>A0A6H0UCU9</accession>
<evidence type="ECO:0000313" key="6">
    <source>
        <dbReference type="EMBL" id="QIW54020.1"/>
    </source>
</evidence>
<name>A0A6H0UCU9_9LACT</name>
<comment type="cofactor">
    <cofactor evidence="1">
        <name>Mg(2+)</name>
        <dbReference type="ChEBI" id="CHEBI:18420"/>
    </cofactor>
</comment>
<organism evidence="6 7">
    <name type="scientific">Pseudolactococcus raffinolactis</name>
    <dbReference type="NCBI Taxonomy" id="1366"/>
    <lineage>
        <taxon>Bacteria</taxon>
        <taxon>Bacillati</taxon>
        <taxon>Bacillota</taxon>
        <taxon>Bacilli</taxon>
        <taxon>Lactobacillales</taxon>
        <taxon>Streptococcaceae</taxon>
        <taxon>Pseudolactococcus</taxon>
    </lineage>
</organism>
<evidence type="ECO:0000256" key="4">
    <source>
        <dbReference type="ARBA" id="ARBA00022842"/>
    </source>
</evidence>
<gene>
    <name evidence="6" type="ORF">GU336_07625</name>
</gene>
<evidence type="ECO:0000256" key="1">
    <source>
        <dbReference type="ARBA" id="ARBA00001946"/>
    </source>
</evidence>
<dbReference type="PANTHER" id="PTHR46193">
    <property type="entry name" value="6-PHOSPHOGLUCONATE PHOSPHATASE"/>
    <property type="match status" value="1"/>
</dbReference>
<keyword evidence="6" id="KW-0378">Hydrolase</keyword>
<comment type="similarity">
    <text evidence="2">Belongs to the HAD-like hydrolase superfamily. CbbY/CbbZ/Gph/YieH family.</text>
</comment>
<dbReference type="Gene3D" id="3.40.50.1000">
    <property type="entry name" value="HAD superfamily/HAD-like"/>
    <property type="match status" value="1"/>
</dbReference>
<dbReference type="GO" id="GO:0046872">
    <property type="term" value="F:metal ion binding"/>
    <property type="evidence" value="ECO:0007669"/>
    <property type="project" value="UniProtKB-KW"/>
</dbReference>
<dbReference type="NCBIfam" id="TIGR01509">
    <property type="entry name" value="HAD-SF-IA-v3"/>
    <property type="match status" value="1"/>
</dbReference>
<keyword evidence="3" id="KW-0479">Metal-binding</keyword>
<dbReference type="InterPro" id="IPR036412">
    <property type="entry name" value="HAD-like_sf"/>
</dbReference>
<keyword evidence="4" id="KW-0460">Magnesium</keyword>
<dbReference type="PANTHER" id="PTHR46193:SF18">
    <property type="entry name" value="HEXITOL PHOSPHATASE B"/>
    <property type="match status" value="1"/>
</dbReference>
<sequence>MLDTEHTYRDGWRYAFEKMGIDKNAYDIDAWSGLSWLQTRTMLEAEFDAAMVTEIREARETYVLQQITEGKISVKAGAPEVLKVAKKKGLKLAVVSSTVSSRALPLLENAGLLAYFDVKIFGDEVMKHKPLPDPYLTALSKLGVHEFQAIAVEDSFTGALSATQASLKVFLVPDCSFDKVFSDAELAQLNLLGIGKDMHELADMI</sequence>
<dbReference type="InterPro" id="IPR041492">
    <property type="entry name" value="HAD_2"/>
</dbReference>
<dbReference type="InterPro" id="IPR023214">
    <property type="entry name" value="HAD_sf"/>
</dbReference>
<dbReference type="GO" id="GO:0016787">
    <property type="term" value="F:hydrolase activity"/>
    <property type="evidence" value="ECO:0007669"/>
    <property type="project" value="UniProtKB-KW"/>
</dbReference>
<evidence type="ECO:0000256" key="3">
    <source>
        <dbReference type="ARBA" id="ARBA00022723"/>
    </source>
</evidence>